<accession>I0KEJ0</accession>
<dbReference type="STRING" id="1166018.FAES_4544"/>
<gene>
    <name evidence="1" type="ORF">FAES_4544</name>
</gene>
<dbReference type="EMBL" id="HE796683">
    <property type="protein sequence ID" value="CCH02543.1"/>
    <property type="molecule type" value="Genomic_DNA"/>
</dbReference>
<dbReference type="RefSeq" id="WP_015333642.1">
    <property type="nucleotide sequence ID" value="NC_020054.1"/>
</dbReference>
<protein>
    <submittedName>
        <fullName evidence="1">Uncharacterized protein</fullName>
    </submittedName>
</protein>
<dbReference type="HOGENOM" id="CLU_2245950_0_0_10"/>
<name>I0KEJ0_9BACT</name>
<dbReference type="Proteomes" id="UP000011058">
    <property type="component" value="Chromosome"/>
</dbReference>
<sequence length="104" mass="11622">MKKGFFVPLLLGASLLCGFDQPIKIVRTSTDADIRAAEKKVIRRYKNKVVITVFNRNAQQEITTIKAQRYYPAENRIGGSCKSDNFGEMVIGAASFSIKDYGEN</sequence>
<dbReference type="KEGG" id="fae:FAES_4544"/>
<proteinExistence type="predicted"/>
<keyword evidence="2" id="KW-1185">Reference proteome</keyword>
<organism evidence="1 2">
    <name type="scientific">Fibrella aestuarina BUZ 2</name>
    <dbReference type="NCBI Taxonomy" id="1166018"/>
    <lineage>
        <taxon>Bacteria</taxon>
        <taxon>Pseudomonadati</taxon>
        <taxon>Bacteroidota</taxon>
        <taxon>Cytophagia</taxon>
        <taxon>Cytophagales</taxon>
        <taxon>Spirosomataceae</taxon>
        <taxon>Fibrella</taxon>
    </lineage>
</organism>
<evidence type="ECO:0000313" key="1">
    <source>
        <dbReference type="EMBL" id="CCH02543.1"/>
    </source>
</evidence>
<reference evidence="1 2" key="1">
    <citation type="journal article" date="2012" name="J. Bacteriol.">
        <title>Genome Sequence of Fibrella aestuarina BUZ 2T, a Filamentous Marine Bacterium.</title>
        <authorList>
            <person name="Filippini M."/>
            <person name="Qi W."/>
            <person name="Blom J."/>
            <person name="Goesmann A."/>
            <person name="Smits T.H."/>
            <person name="Bagheri H.C."/>
        </authorList>
    </citation>
    <scope>NUCLEOTIDE SEQUENCE [LARGE SCALE GENOMIC DNA]</scope>
    <source>
        <strain evidence="2">BUZ 2T</strain>
    </source>
</reference>
<dbReference type="AlphaFoldDB" id="I0KEJ0"/>
<evidence type="ECO:0000313" key="2">
    <source>
        <dbReference type="Proteomes" id="UP000011058"/>
    </source>
</evidence>